<comment type="caution">
    <text evidence="3">The sequence shown here is derived from an EMBL/GenBank/DDBJ whole genome shotgun (WGS) entry which is preliminary data.</text>
</comment>
<dbReference type="AlphaFoldDB" id="A0AAW2IXX5"/>
<organism evidence="3">
    <name type="scientific">Sesamum calycinum</name>
    <dbReference type="NCBI Taxonomy" id="2727403"/>
    <lineage>
        <taxon>Eukaryota</taxon>
        <taxon>Viridiplantae</taxon>
        <taxon>Streptophyta</taxon>
        <taxon>Embryophyta</taxon>
        <taxon>Tracheophyta</taxon>
        <taxon>Spermatophyta</taxon>
        <taxon>Magnoliopsida</taxon>
        <taxon>eudicotyledons</taxon>
        <taxon>Gunneridae</taxon>
        <taxon>Pentapetalae</taxon>
        <taxon>asterids</taxon>
        <taxon>lamiids</taxon>
        <taxon>Lamiales</taxon>
        <taxon>Pedaliaceae</taxon>
        <taxon>Sesamum</taxon>
    </lineage>
</organism>
<reference evidence="3" key="2">
    <citation type="journal article" date="2024" name="Plant">
        <title>Genomic evolution and insights into agronomic trait innovations of Sesamum species.</title>
        <authorList>
            <person name="Miao H."/>
            <person name="Wang L."/>
            <person name="Qu L."/>
            <person name="Liu H."/>
            <person name="Sun Y."/>
            <person name="Le M."/>
            <person name="Wang Q."/>
            <person name="Wei S."/>
            <person name="Zheng Y."/>
            <person name="Lin W."/>
            <person name="Duan Y."/>
            <person name="Cao H."/>
            <person name="Xiong S."/>
            <person name="Wang X."/>
            <person name="Wei L."/>
            <person name="Li C."/>
            <person name="Ma Q."/>
            <person name="Ju M."/>
            <person name="Zhao R."/>
            <person name="Li G."/>
            <person name="Mu C."/>
            <person name="Tian Q."/>
            <person name="Mei H."/>
            <person name="Zhang T."/>
            <person name="Gao T."/>
            <person name="Zhang H."/>
        </authorList>
    </citation>
    <scope>NUCLEOTIDE SEQUENCE</scope>
    <source>
        <strain evidence="3">KEN8</strain>
    </source>
</reference>
<feature type="compositionally biased region" description="Polar residues" evidence="1">
    <location>
        <begin position="140"/>
        <end position="151"/>
    </location>
</feature>
<evidence type="ECO:0000256" key="1">
    <source>
        <dbReference type="SAM" id="MobiDB-lite"/>
    </source>
</evidence>
<dbReference type="CDD" id="cd09272">
    <property type="entry name" value="RNase_HI_RT_Ty1"/>
    <property type="match status" value="1"/>
</dbReference>
<protein>
    <submittedName>
        <fullName evidence="3">Retrovirus-related Pol polyprotein from transposon TNT 1-94</fullName>
    </submittedName>
</protein>
<evidence type="ECO:0000313" key="3">
    <source>
        <dbReference type="EMBL" id="KAL0287025.1"/>
    </source>
</evidence>
<dbReference type="PANTHER" id="PTHR11439:SF496">
    <property type="entry name" value="RNA-DIRECTED DNA POLYMERASE"/>
    <property type="match status" value="1"/>
</dbReference>
<accession>A0AAW2IXX5</accession>
<name>A0AAW2IXX5_9LAMI</name>
<gene>
    <name evidence="3" type="ORF">Scaly_2778100</name>
</gene>
<feature type="domain" description="Retroviral polymerase SH3-like" evidence="2">
    <location>
        <begin position="89"/>
        <end position="126"/>
    </location>
</feature>
<dbReference type="EMBL" id="JACGWM010001842">
    <property type="protein sequence ID" value="KAL0287025.1"/>
    <property type="molecule type" value="Genomic_DNA"/>
</dbReference>
<dbReference type="InterPro" id="IPR057670">
    <property type="entry name" value="SH3_retrovirus"/>
</dbReference>
<dbReference type="Pfam" id="PF25597">
    <property type="entry name" value="SH3_retrovirus"/>
    <property type="match status" value="1"/>
</dbReference>
<feature type="region of interest" description="Disordered" evidence="1">
    <location>
        <begin position="135"/>
        <end position="154"/>
    </location>
</feature>
<evidence type="ECO:0000259" key="2">
    <source>
        <dbReference type="Pfam" id="PF25597"/>
    </source>
</evidence>
<reference evidence="3" key="1">
    <citation type="submission" date="2020-06" db="EMBL/GenBank/DDBJ databases">
        <authorList>
            <person name="Li T."/>
            <person name="Hu X."/>
            <person name="Zhang T."/>
            <person name="Song X."/>
            <person name="Zhang H."/>
            <person name="Dai N."/>
            <person name="Sheng W."/>
            <person name="Hou X."/>
            <person name="Wei L."/>
        </authorList>
    </citation>
    <scope>NUCLEOTIDE SEQUENCE</scope>
    <source>
        <strain evidence="3">KEN8</strain>
        <tissue evidence="3">Leaf</tissue>
    </source>
</reference>
<sequence>MIKKPFVGQSPLASGLLDLIYTDVCGPLNTPARRGFLHFITFTNDHSRYGYVYLMGVMLETAAKFLNMAPSKMVTQTPYEIWHGNPTSYKFIEYPKETMGYYFYDPSEQNIFISRNAVFLKKSFSLDNRRDEVLLEESSEPPQQNNTTSLEPSFPTDGVPFLCISTRESRLPERYGFVGLTSQLDNDPKTYGEAMSDIDSDKWLEAMKSKMDSIDSNQVWTLVDPPKGIKPVMDVKMAFLNGYVEEDIFMDQSEDFTSVGEEQRDRSRKMLGLTQSSYIEKVLKRFKMENSKRGFFPMRHGIKLSKKQSPKTYEELKRMLDISYTSVVGSIQYAVQCTRLYVAYALSITSGYRHAPGRRTGCSKQATTSDSTTEAEYITTSEVVWMKNYIQELGVVPSIAEPVVIFCDNNRAITQARIEISYRSKHILRRYHLLREMVNRGDVRIDRVSSEKTQQIHLPSRYRKLLILSI</sequence>
<dbReference type="PANTHER" id="PTHR11439">
    <property type="entry name" value="GAG-POL-RELATED RETROTRANSPOSON"/>
    <property type="match status" value="1"/>
</dbReference>
<proteinExistence type="predicted"/>